<protein>
    <submittedName>
        <fullName evidence="3">Uncharacterized protein</fullName>
    </submittedName>
</protein>
<reference evidence="3" key="1">
    <citation type="journal article" date="2020" name="bioRxiv">
        <title>Comparative genomics of Chlamydomonas.</title>
        <authorList>
            <person name="Craig R.J."/>
            <person name="Hasan A.R."/>
            <person name="Ness R.W."/>
            <person name="Keightley P.D."/>
        </authorList>
    </citation>
    <scope>NUCLEOTIDE SEQUENCE</scope>
    <source>
        <strain evidence="3">CCAP 11/70</strain>
    </source>
</reference>
<feature type="compositionally biased region" description="Low complexity" evidence="2">
    <location>
        <begin position="245"/>
        <end position="266"/>
    </location>
</feature>
<feature type="compositionally biased region" description="Polar residues" evidence="2">
    <location>
        <begin position="91"/>
        <end position="101"/>
    </location>
</feature>
<dbReference type="Proteomes" id="UP000612055">
    <property type="component" value="Unassembled WGS sequence"/>
</dbReference>
<feature type="compositionally biased region" description="Polar residues" evidence="2">
    <location>
        <begin position="267"/>
        <end position="277"/>
    </location>
</feature>
<feature type="coiled-coil region" evidence="1">
    <location>
        <begin position="382"/>
        <end position="416"/>
    </location>
</feature>
<evidence type="ECO:0000256" key="1">
    <source>
        <dbReference type="SAM" id="Coils"/>
    </source>
</evidence>
<keyword evidence="1" id="KW-0175">Coiled coil</keyword>
<sequence>MSLCDGSEALATALGDSARECPEASAGLTGAFAGLLPSEAVNPDDSAYAGKLRLILDILGVLHLLNIVLSPEARDELLLKMHGALIEDSPARQSKQKSNLATEPEDIEEAARGSGPRRLRTTHSAPLSGPLPAPPPSFAPSLPRCASPPAPPSSPPLAPPAPTPSAPQALPRLALRGRPAAPSSAPARLAPSASLRRTGEAAVGAYPGDAAQPSSPGAPRLPFKRAGMQPRPGGWAQGRLAPVNAPHAASSASAAASSTSSSAPHSDQQAPRQTLQGPPTRHRQPLPPPAGCLATAEQLSCSSRMPVPVLGPGPMRSRGSGRAAAGGEAAGRALAVVGQAGGHVARGVAAAAGGAVRWLRRHPLRAAGACGVVTISALSGRAVRLGSRNRRLRGELEALQARLAAAELELMLQRQKKPFWGIFSW</sequence>
<keyword evidence="4" id="KW-1185">Reference proteome</keyword>
<organism evidence="3 4">
    <name type="scientific">Edaphochlamys debaryana</name>
    <dbReference type="NCBI Taxonomy" id="47281"/>
    <lineage>
        <taxon>Eukaryota</taxon>
        <taxon>Viridiplantae</taxon>
        <taxon>Chlorophyta</taxon>
        <taxon>core chlorophytes</taxon>
        <taxon>Chlorophyceae</taxon>
        <taxon>CS clade</taxon>
        <taxon>Chlamydomonadales</taxon>
        <taxon>Chlamydomonadales incertae sedis</taxon>
        <taxon>Edaphochlamys</taxon>
    </lineage>
</organism>
<comment type="caution">
    <text evidence="3">The sequence shown here is derived from an EMBL/GenBank/DDBJ whole genome shotgun (WGS) entry which is preliminary data.</text>
</comment>
<evidence type="ECO:0000313" key="4">
    <source>
        <dbReference type="Proteomes" id="UP000612055"/>
    </source>
</evidence>
<feature type="compositionally biased region" description="Pro residues" evidence="2">
    <location>
        <begin position="129"/>
        <end position="138"/>
    </location>
</feature>
<feature type="compositionally biased region" description="Pro residues" evidence="2">
    <location>
        <begin position="146"/>
        <end position="165"/>
    </location>
</feature>
<name>A0A835XUC0_9CHLO</name>
<feature type="region of interest" description="Disordered" evidence="2">
    <location>
        <begin position="205"/>
        <end position="293"/>
    </location>
</feature>
<feature type="region of interest" description="Disordered" evidence="2">
    <location>
        <begin position="89"/>
        <end position="169"/>
    </location>
</feature>
<proteinExistence type="predicted"/>
<gene>
    <name evidence="3" type="ORF">HYH03_011198</name>
</gene>
<feature type="region of interest" description="Disordered" evidence="2">
    <location>
        <begin position="177"/>
        <end position="196"/>
    </location>
</feature>
<evidence type="ECO:0000313" key="3">
    <source>
        <dbReference type="EMBL" id="KAG2490398.1"/>
    </source>
</evidence>
<dbReference type="EMBL" id="JAEHOE010000062">
    <property type="protein sequence ID" value="KAG2490398.1"/>
    <property type="molecule type" value="Genomic_DNA"/>
</dbReference>
<evidence type="ECO:0000256" key="2">
    <source>
        <dbReference type="SAM" id="MobiDB-lite"/>
    </source>
</evidence>
<dbReference type="AlphaFoldDB" id="A0A835XUC0"/>
<accession>A0A835XUC0</accession>